<evidence type="ECO:0000256" key="1">
    <source>
        <dbReference type="SAM" id="MobiDB-lite"/>
    </source>
</evidence>
<dbReference type="AlphaFoldDB" id="X6N8V9"/>
<feature type="compositionally biased region" description="Polar residues" evidence="1">
    <location>
        <begin position="388"/>
        <end position="398"/>
    </location>
</feature>
<proteinExistence type="predicted"/>
<protein>
    <submittedName>
        <fullName evidence="2">Uncharacterized protein</fullName>
    </submittedName>
</protein>
<sequence>IIELLANCPNHQMLTHLFEPITRMNLHVCEQLVLRMFNVFERAPKDVSLKSVEYQEWRNKMEDSFYCHSPTLHLLAMIFTNKSIVRKKSEHNFNHSEVLQTALEKVVLANVYTIDKRRLATANDFYTVLYSVILLKQFFYFYKNRNPKYEFDPYLDKNKHIHTQTNKKCPKLQSTRRVRMTKKPLPLSNARARANLLDFIQVWLSPTLNKLRAEIERRQAPEQSTEELDEIHRQLELCIAECMVGLINLGSIGDSVLERKLLDSLEKNLVHSNHLLRETAQHGMNALFKYNRHLLKHFVQYSCRLHLYYNEFISLGLTDSSHSHVRQTSQAFSTAEDDDEKKLSSAVTTPQPPAPRPVTPGIAKRDSGKMLKRISLFSPPIGIGGPSASVQRSESELSGNLKRRQGKDEDGGNYTFTSAVTEISLGYLRALVNNFVGDIQMYGTQDFNPIEALVLAMLHLCSPHQEARKLAAKLAEIMKKSTAAVYSFFFLFIIRTEVEIQKKKKKHTHTHTHILCCFCVYVYTNFTKL</sequence>
<comment type="caution">
    <text evidence="2">The sequence shown here is derived from an EMBL/GenBank/DDBJ whole genome shotgun (WGS) entry which is preliminary data.</text>
</comment>
<keyword evidence="3" id="KW-1185">Reference proteome</keyword>
<organism evidence="2 3">
    <name type="scientific">Reticulomyxa filosa</name>
    <dbReference type="NCBI Taxonomy" id="46433"/>
    <lineage>
        <taxon>Eukaryota</taxon>
        <taxon>Sar</taxon>
        <taxon>Rhizaria</taxon>
        <taxon>Retaria</taxon>
        <taxon>Foraminifera</taxon>
        <taxon>Monothalamids</taxon>
        <taxon>Reticulomyxidae</taxon>
        <taxon>Reticulomyxa</taxon>
    </lineage>
</organism>
<accession>X6N8V9</accession>
<feature type="region of interest" description="Disordered" evidence="1">
    <location>
        <begin position="328"/>
        <end position="364"/>
    </location>
</feature>
<evidence type="ECO:0000313" key="2">
    <source>
        <dbReference type="EMBL" id="ETO21737.1"/>
    </source>
</evidence>
<dbReference type="EMBL" id="ASPP01011354">
    <property type="protein sequence ID" value="ETO21737.1"/>
    <property type="molecule type" value="Genomic_DNA"/>
</dbReference>
<feature type="region of interest" description="Disordered" evidence="1">
    <location>
        <begin position="384"/>
        <end position="409"/>
    </location>
</feature>
<evidence type="ECO:0000313" key="3">
    <source>
        <dbReference type="Proteomes" id="UP000023152"/>
    </source>
</evidence>
<dbReference type="Proteomes" id="UP000023152">
    <property type="component" value="Unassembled WGS sequence"/>
</dbReference>
<name>X6N8V9_RETFI</name>
<reference evidence="2 3" key="1">
    <citation type="journal article" date="2013" name="Curr. Biol.">
        <title>The Genome of the Foraminiferan Reticulomyxa filosa.</title>
        <authorList>
            <person name="Glockner G."/>
            <person name="Hulsmann N."/>
            <person name="Schleicher M."/>
            <person name="Noegel A.A."/>
            <person name="Eichinger L."/>
            <person name="Gallinger C."/>
            <person name="Pawlowski J."/>
            <person name="Sierra R."/>
            <person name="Euteneuer U."/>
            <person name="Pillet L."/>
            <person name="Moustafa A."/>
            <person name="Platzer M."/>
            <person name="Groth M."/>
            <person name="Szafranski K."/>
            <person name="Schliwa M."/>
        </authorList>
    </citation>
    <scope>NUCLEOTIDE SEQUENCE [LARGE SCALE GENOMIC DNA]</scope>
</reference>
<feature type="non-terminal residue" evidence="2">
    <location>
        <position position="1"/>
    </location>
</feature>
<gene>
    <name evidence="2" type="ORF">RFI_15466</name>
</gene>